<dbReference type="PANTHER" id="PTHR48111">
    <property type="entry name" value="REGULATOR OF RPOS"/>
    <property type="match status" value="1"/>
</dbReference>
<dbReference type="PROSITE" id="PS50110">
    <property type="entry name" value="RESPONSE_REGULATORY"/>
    <property type="match status" value="1"/>
</dbReference>
<evidence type="ECO:0000256" key="6">
    <source>
        <dbReference type="PROSITE-ProRule" id="PRU00169"/>
    </source>
</evidence>
<protein>
    <submittedName>
        <fullName evidence="10">DNA-binding response regulator</fullName>
    </submittedName>
</protein>
<evidence type="ECO:0000256" key="5">
    <source>
        <dbReference type="ARBA" id="ARBA00023163"/>
    </source>
</evidence>
<dbReference type="EMBL" id="MOBI01000011">
    <property type="protein sequence ID" value="RON00587.1"/>
    <property type="molecule type" value="Genomic_DNA"/>
</dbReference>
<proteinExistence type="predicted"/>
<dbReference type="SMART" id="SM00448">
    <property type="entry name" value="REC"/>
    <property type="match status" value="1"/>
</dbReference>
<dbReference type="GO" id="GO:0032993">
    <property type="term" value="C:protein-DNA complex"/>
    <property type="evidence" value="ECO:0007669"/>
    <property type="project" value="TreeGrafter"/>
</dbReference>
<dbReference type="PROSITE" id="PS51755">
    <property type="entry name" value="OMPR_PHOB"/>
    <property type="match status" value="1"/>
</dbReference>
<feature type="domain" description="Response regulatory" evidence="8">
    <location>
        <begin position="3"/>
        <end position="117"/>
    </location>
</feature>
<dbReference type="Pfam" id="PF00486">
    <property type="entry name" value="Trans_reg_C"/>
    <property type="match status" value="1"/>
</dbReference>
<evidence type="ECO:0000259" key="8">
    <source>
        <dbReference type="PROSITE" id="PS50110"/>
    </source>
</evidence>
<evidence type="ECO:0000259" key="9">
    <source>
        <dbReference type="PROSITE" id="PS51755"/>
    </source>
</evidence>
<dbReference type="AlphaFoldDB" id="A0A423GTV3"/>
<dbReference type="CDD" id="cd00383">
    <property type="entry name" value="trans_reg_C"/>
    <property type="match status" value="1"/>
</dbReference>
<dbReference type="PANTHER" id="PTHR48111:SF76">
    <property type="entry name" value="TWO-COMPONENT RESPONSE REGULATOR"/>
    <property type="match status" value="1"/>
</dbReference>
<evidence type="ECO:0000313" key="10">
    <source>
        <dbReference type="EMBL" id="RON00587.1"/>
    </source>
</evidence>
<dbReference type="FunFam" id="1.10.10.10:FF:000005">
    <property type="entry name" value="Two-component system response regulator"/>
    <property type="match status" value="1"/>
</dbReference>
<reference evidence="10 11" key="1">
    <citation type="submission" date="2016-10" db="EMBL/GenBank/DDBJ databases">
        <title>Comparative genome analysis of multiple Pseudomonas spp. focuses on biocontrol and plant growth promoting traits.</title>
        <authorList>
            <person name="Tao X.-Y."/>
            <person name="Taylor C.G."/>
        </authorList>
    </citation>
    <scope>NUCLEOTIDE SEQUENCE [LARGE SCALE GENOMIC DNA]</scope>
    <source>
        <strain evidence="10 11">37D10</strain>
    </source>
</reference>
<dbReference type="GO" id="GO:0006355">
    <property type="term" value="P:regulation of DNA-templated transcription"/>
    <property type="evidence" value="ECO:0007669"/>
    <property type="project" value="InterPro"/>
</dbReference>
<dbReference type="InterPro" id="IPR001789">
    <property type="entry name" value="Sig_transdc_resp-reg_receiver"/>
</dbReference>
<dbReference type="RefSeq" id="WP_123582215.1">
    <property type="nucleotide sequence ID" value="NZ_MOBI01000011.1"/>
</dbReference>
<accession>A0A423GTV3</accession>
<gene>
    <name evidence="10" type="ORF">BK658_09845</name>
</gene>
<name>A0A423GTV3_9PSED</name>
<organism evidence="10 11">
    <name type="scientific">Pseudomonas brassicacearum</name>
    <dbReference type="NCBI Taxonomy" id="930166"/>
    <lineage>
        <taxon>Bacteria</taxon>
        <taxon>Pseudomonadati</taxon>
        <taxon>Pseudomonadota</taxon>
        <taxon>Gammaproteobacteria</taxon>
        <taxon>Pseudomonadales</taxon>
        <taxon>Pseudomonadaceae</taxon>
        <taxon>Pseudomonas</taxon>
    </lineage>
</organism>
<feature type="DNA-binding region" description="OmpR/PhoB-type" evidence="7">
    <location>
        <begin position="127"/>
        <end position="225"/>
    </location>
</feature>
<dbReference type="GO" id="GO:0000156">
    <property type="term" value="F:phosphorelay response regulator activity"/>
    <property type="evidence" value="ECO:0007669"/>
    <property type="project" value="TreeGrafter"/>
</dbReference>
<dbReference type="InterPro" id="IPR036388">
    <property type="entry name" value="WH-like_DNA-bd_sf"/>
</dbReference>
<evidence type="ECO:0000256" key="3">
    <source>
        <dbReference type="ARBA" id="ARBA00023015"/>
    </source>
</evidence>
<feature type="modified residue" description="4-aspartylphosphate" evidence="6">
    <location>
        <position position="52"/>
    </location>
</feature>
<dbReference type="Gene3D" id="6.10.250.690">
    <property type="match status" value="1"/>
</dbReference>
<dbReference type="SUPFAM" id="SSF52172">
    <property type="entry name" value="CheY-like"/>
    <property type="match status" value="1"/>
</dbReference>
<keyword evidence="1 6" id="KW-0597">Phosphoprotein</keyword>
<dbReference type="InterPro" id="IPR001867">
    <property type="entry name" value="OmpR/PhoB-type_DNA-bd"/>
</dbReference>
<evidence type="ECO:0000256" key="4">
    <source>
        <dbReference type="ARBA" id="ARBA00023125"/>
    </source>
</evidence>
<keyword evidence="4 7" id="KW-0238">DNA-binding</keyword>
<dbReference type="Proteomes" id="UP000284684">
    <property type="component" value="Unassembled WGS sequence"/>
</dbReference>
<dbReference type="InterPro" id="IPR011006">
    <property type="entry name" value="CheY-like_superfamily"/>
</dbReference>
<dbReference type="SMART" id="SM00862">
    <property type="entry name" value="Trans_reg_C"/>
    <property type="match status" value="1"/>
</dbReference>
<dbReference type="GO" id="GO:0005829">
    <property type="term" value="C:cytosol"/>
    <property type="evidence" value="ECO:0007669"/>
    <property type="project" value="TreeGrafter"/>
</dbReference>
<sequence length="227" mass="25200">MSRILTIEDDAVTAREIATELQSHGFEVDWVDNGREGLVSAVSGNYDLITLDRMLPELDGLAIVTTLRAIGVATPILMISALSDIDERVRGLRAGGDDYLSKPFATDEMAARVEVLLRRKSPVGKFETTLKVADLELNLISHEANRAGQPLSLLPTEYKLLEFMMRNPGQVLSRMMIFEEVWGYHFDPGTNLIDVHIGRLRKKIDPPGLTPLIRTMRGSGYVIADPL</sequence>
<dbReference type="GO" id="GO:0000976">
    <property type="term" value="F:transcription cis-regulatory region binding"/>
    <property type="evidence" value="ECO:0007669"/>
    <property type="project" value="TreeGrafter"/>
</dbReference>
<keyword evidence="2" id="KW-0902">Two-component regulatory system</keyword>
<evidence type="ECO:0000256" key="1">
    <source>
        <dbReference type="ARBA" id="ARBA00022553"/>
    </source>
</evidence>
<keyword evidence="5" id="KW-0804">Transcription</keyword>
<comment type="caution">
    <text evidence="10">The sequence shown here is derived from an EMBL/GenBank/DDBJ whole genome shotgun (WGS) entry which is preliminary data.</text>
</comment>
<dbReference type="Gene3D" id="1.10.10.10">
    <property type="entry name" value="Winged helix-like DNA-binding domain superfamily/Winged helix DNA-binding domain"/>
    <property type="match status" value="1"/>
</dbReference>
<evidence type="ECO:0000313" key="11">
    <source>
        <dbReference type="Proteomes" id="UP000284684"/>
    </source>
</evidence>
<dbReference type="InterPro" id="IPR039420">
    <property type="entry name" value="WalR-like"/>
</dbReference>
<dbReference type="Pfam" id="PF00072">
    <property type="entry name" value="Response_reg"/>
    <property type="match status" value="1"/>
</dbReference>
<keyword evidence="3" id="KW-0805">Transcription regulation</keyword>
<dbReference type="Gene3D" id="3.40.50.2300">
    <property type="match status" value="1"/>
</dbReference>
<evidence type="ECO:0000256" key="2">
    <source>
        <dbReference type="ARBA" id="ARBA00023012"/>
    </source>
</evidence>
<feature type="domain" description="OmpR/PhoB-type" evidence="9">
    <location>
        <begin position="127"/>
        <end position="225"/>
    </location>
</feature>
<evidence type="ECO:0000256" key="7">
    <source>
        <dbReference type="PROSITE-ProRule" id="PRU01091"/>
    </source>
</evidence>